<dbReference type="SUPFAM" id="SSF50969">
    <property type="entry name" value="YVTN repeat-like/Quinoprotein amine dehydrogenase"/>
    <property type="match status" value="1"/>
</dbReference>
<dbReference type="InterPro" id="IPR055405">
    <property type="entry name" value="ARM_KNTC1_3rd"/>
</dbReference>
<feature type="domain" description="KNTC1 second ARM-repeats" evidence="5">
    <location>
        <begin position="741"/>
        <end position="903"/>
    </location>
</feature>
<dbReference type="InterPro" id="IPR011044">
    <property type="entry name" value="Quino_amine_DH_bsu"/>
</dbReference>
<feature type="domain" description="KNTC1 first ARM-repeats" evidence="6">
    <location>
        <begin position="391"/>
        <end position="618"/>
    </location>
</feature>
<organism evidence="7 8">
    <name type="scientific">Batrachochytrium salamandrivorans</name>
    <dbReference type="NCBI Taxonomy" id="1357716"/>
    <lineage>
        <taxon>Eukaryota</taxon>
        <taxon>Fungi</taxon>
        <taxon>Fungi incertae sedis</taxon>
        <taxon>Chytridiomycota</taxon>
        <taxon>Chytridiomycota incertae sedis</taxon>
        <taxon>Chytridiomycetes</taxon>
        <taxon>Rhizophydiales</taxon>
        <taxon>Rhizophydiales incertae sedis</taxon>
        <taxon>Batrachochytrium</taxon>
    </lineage>
</organism>
<evidence type="ECO:0000259" key="4">
    <source>
        <dbReference type="Pfam" id="PF24515"/>
    </source>
</evidence>
<proteinExistence type="predicted"/>
<sequence length="2287" mass="257373">MTLVLSALCSLDIPYLPHNGLGCDHQIKSNAKDGSHALHIPSAIARCGSLLCLTVHSSLYVISPDKKLLSAQVELDSPIDALGIYPSRQIAIIGDTLGSIHFVHLLSGEVFYSQALVHPSPNQPNKSLQLPVFACLDIVSDEGVDEIVISLTSGILLRLSGIDFALIETYLLSGNTAMISQEIQQHVKVETVNLIGGPLETLHHVEMAGNNIYACGTGDSPLTVWSRTQTTSTCLVDSVSRTLVGSSIVRIELDHAFEYLAVLDLDSRLTLFDSASLIAVGRILVDGAVDFCFVNPPLSWDYEETVLAVICDGPMESRLKLFGVSSFDILFECTLQVGSRFVRTRSHESSLDPCELAFISDHTNIQDGSKSMLVQGFKLTAATFMQTVKGLIASYQLDEAETLARSSDLDIQSMYKLHMELLLDEMTKQSPRQDLLSDILLIMGRIKDQFFVVNHCIGAKVRSYDDIQQLIGFSRMRLENEATTGPSSNSFQPLVASIDRISRKLATYTHLHRFDPVQWAIFHQKSLLELIRDAVAVGDCSRALTIWSRHNSDPTLFDSIPIILQEIPATSDASTIVFLIQEFEPYINSPHQRHLLDQWIVDRARLLESQTNRPHDALDLIMCLEKFYQQSLQSKGAIADLSPLSYVKTLLHRMQFRSESGPHSSRVESQKLLFQLRDLTALWNDHDFPMSLQVYEKEQPMSIAMLLLDRVAASELIPDAVNKHVKVYLARHDDLTLQAFLAEYCITVMDASIGRDQIFYAWEARVLAIIPLIGDSNIESNIVLEIMRRTSIPWSADLDAQIQKVRLCDTSTQNNRDVAEQFRLMKLKKMMLKYDITSFNIANLSLAKRLLRHICKQTSELTAVHDALQVVKAYHHLTKMDVYIMRARFLLTEGFFKRCTNLLSIGCEVSDFDSMDKPMDSSDDVDQQLSFVERSFLSQQLLGWVLIRIDYVISQGKIWMIVFYSVCIYQLNIAFSNSVLKEDYSPVAFSRSPNIALLSGDQSGFSTMVQAGISLCEIISKYYITAREFPSLRDFQRIQNISCEYNQMLHPRCIMDPAAAQALLEDRILSQSFSNGSDTFVDIYTFADALGIDRSVSLRRLAVVLAHNAELDLVMFVCKELNDSYPGAKSASTFATCCKIILSSDRLLQFEKGSAHILELAQSLVLLGRIALINSDPTDLRYHLDLYKDLDFLCDIVIQGDMGAYRASLTKRRRILPLTRTDESSSSALSAYGDERTHFRHVVPIAHETPSFQDERFGASVFQGFYHETGLVLNTQTVLEHGIMFVRSTMAMNEALSREIDDPFGVDPGYVGKGKMSSDQVPGSQLAHFHGAQLVDICLQHRQYQLALRLSQRLVELSYSPLSEVASNSTKVSTLASQYSTHSETALQYLATQMLSAKLIDRHYALACLVSLPTKLAFEAFKGGMATTGKDFSRLECVAKVGAMAGLIWSQHDFQTNCQRLAVHARWWQELQLLDISFDQARYQASNNGDYQRELLPQFLLKTGGDLETVLEFASYYHIEDDFVYFHLVKQQLFNGLNEAHYAPGDIPKHHIRIASVMTDISNKDKFVQLLLDECIQHISCYNYEDIRFINEQVLRIDTDQRQAKNAVLVLDILRTYQRISPPTFDELQIAYNAMTTSTDKPTAPVNMAFLKKECTHSHARLPFHTLLKDPWVVLTPEICDESLSRLVPVCYVLDLDPDKLHLTLINSKISTLKSLPHNDYDAVTIRGIKCSDFRTLVSKIKDNEQAVTTAVLVGGSFSCGTDRIAMYKLAVQLVDRWLVACKSDLASEEITAKVDVTLNRLKKMVMQAETEFQLRSNKLAVFVPQAHSPLDLCVSLYKHGATALPVPQCNIHDVIEGVAKRSLLKLDDIQMLVLTRLVKLEVPEDDKTSSKVDTWMRVRALLALLRLTKASDMEEMSNKGVWHYIQMTMYLKEFQDLNIVQSLQYFDQCDKGAFVRSLWLSHHNNVKGLRLICKICIDYEVIDGELLYNVLSQLGQKQDYTFALAMLEKLGSVVSVSVMGWIGELWTLTLQDAFRNWFRTFVSPDRSKIDEYLYLLSLLVKSPYGVLQDSSEFIGIFSHMPLSLELRFFTVISLGHLPSGLSSRSEAITKQLSELDGASLVSFVDAMCLPSGSDMYPRIDSSALVYAKDAVVHGIMHILNSRKLFGLVLASKHLELFVQYLVQADEASSLLVATIKSDRIEQAFMLLTLYCSHHKLEGLIKEKAERDTIPVDLSMLQYYVETHQEELGSDADLIVELVRASKNGVYESDEADMDDLTREDDQPKTQ</sequence>
<dbReference type="Pfam" id="PF10493">
    <property type="entry name" value="Rod_C"/>
    <property type="match status" value="2"/>
</dbReference>
<evidence type="ECO:0000256" key="1">
    <source>
        <dbReference type="SAM" id="MobiDB-lite"/>
    </source>
</evidence>
<evidence type="ECO:0000259" key="6">
    <source>
        <dbReference type="Pfam" id="PF24520"/>
    </source>
</evidence>
<feature type="region of interest" description="Disordered" evidence="1">
    <location>
        <begin position="2267"/>
        <end position="2287"/>
    </location>
</feature>
<dbReference type="Pfam" id="PF24506">
    <property type="entry name" value="KNTC1_N"/>
    <property type="match status" value="1"/>
</dbReference>
<feature type="compositionally biased region" description="Basic and acidic residues" evidence="1">
    <location>
        <begin position="2276"/>
        <end position="2287"/>
    </location>
</feature>
<gene>
    <name evidence="7" type="ORF">BASA50_006843</name>
</gene>
<evidence type="ECO:0000259" key="3">
    <source>
        <dbReference type="Pfam" id="PF24506"/>
    </source>
</evidence>
<dbReference type="Pfam" id="PF24515">
    <property type="entry name" value="ARM_KNTC1_3rd"/>
    <property type="match status" value="1"/>
</dbReference>
<comment type="caution">
    <text evidence="7">The sequence shown here is derived from an EMBL/GenBank/DDBJ whole genome shotgun (WGS) entry which is preliminary data.</text>
</comment>
<name>A0ABQ8F8N6_9FUNG</name>
<dbReference type="InterPro" id="IPR052802">
    <property type="entry name" value="KNTC1"/>
</dbReference>
<dbReference type="PANTHER" id="PTHR15688:SF1">
    <property type="entry name" value="KINETOCHORE-ASSOCIATED PROTEIN 1"/>
    <property type="match status" value="1"/>
</dbReference>
<evidence type="ECO:0000259" key="5">
    <source>
        <dbReference type="Pfam" id="PF24516"/>
    </source>
</evidence>
<evidence type="ECO:0008006" key="9">
    <source>
        <dbReference type="Google" id="ProtNLM"/>
    </source>
</evidence>
<dbReference type="InterPro" id="IPR019527">
    <property type="entry name" value="RZZ-complex_KNTC1/ROD_C"/>
</dbReference>
<dbReference type="PANTHER" id="PTHR15688">
    <property type="entry name" value="KINETOCHORE-ASSOCIATED PROTEIN 1"/>
    <property type="match status" value="1"/>
</dbReference>
<dbReference type="EMBL" id="JAFCIX010000339">
    <property type="protein sequence ID" value="KAH6594146.1"/>
    <property type="molecule type" value="Genomic_DNA"/>
</dbReference>
<reference evidence="7 8" key="1">
    <citation type="submission" date="2021-02" db="EMBL/GenBank/DDBJ databases">
        <title>Variation within the Batrachochytrium salamandrivorans European outbreak.</title>
        <authorList>
            <person name="Kelly M."/>
            <person name="Pasmans F."/>
            <person name="Shea T.P."/>
            <person name="Munoz J.F."/>
            <person name="Carranza S."/>
            <person name="Cuomo C.A."/>
            <person name="Martel A."/>
        </authorList>
    </citation>
    <scope>NUCLEOTIDE SEQUENCE [LARGE SCALE GENOMIC DNA]</scope>
    <source>
        <strain evidence="7 8">AMFP18/2</strain>
    </source>
</reference>
<accession>A0ABQ8F8N6</accession>
<dbReference type="InterPro" id="IPR055403">
    <property type="entry name" value="ARM_KNTC1_1st"/>
</dbReference>
<feature type="domain" description="RZZ complex subunit KNTC1/ROD C-terminal" evidence="2">
    <location>
        <begin position="1889"/>
        <end position="2029"/>
    </location>
</feature>
<dbReference type="Pfam" id="PF24516">
    <property type="entry name" value="ARM_KNTC1_2nd"/>
    <property type="match status" value="1"/>
</dbReference>
<dbReference type="Proteomes" id="UP001648503">
    <property type="component" value="Unassembled WGS sequence"/>
</dbReference>
<evidence type="ECO:0000313" key="7">
    <source>
        <dbReference type="EMBL" id="KAH6594146.1"/>
    </source>
</evidence>
<feature type="domain" description="RZZ complex subunit KNTC1/ROD C-terminal" evidence="2">
    <location>
        <begin position="1658"/>
        <end position="1879"/>
    </location>
</feature>
<keyword evidence="8" id="KW-1185">Reference proteome</keyword>
<evidence type="ECO:0000259" key="2">
    <source>
        <dbReference type="Pfam" id="PF10493"/>
    </source>
</evidence>
<feature type="domain" description="KNTC1 third ARM-repeats" evidence="4">
    <location>
        <begin position="1389"/>
        <end position="1590"/>
    </location>
</feature>
<protein>
    <recommendedName>
        <fullName evidence="9">RZZ complex subunit KNTC1/ROD C-terminal domain-containing protein</fullName>
    </recommendedName>
</protein>
<dbReference type="Pfam" id="PF24520">
    <property type="entry name" value="ARM_KNTC1_1st"/>
    <property type="match status" value="1"/>
</dbReference>
<evidence type="ECO:0000313" key="8">
    <source>
        <dbReference type="Proteomes" id="UP001648503"/>
    </source>
</evidence>
<dbReference type="InterPro" id="IPR055404">
    <property type="entry name" value="ARM_KNTC1_2nd"/>
</dbReference>
<feature type="domain" description="KNTC1 N-terminal" evidence="3">
    <location>
        <begin position="46"/>
        <end position="346"/>
    </location>
</feature>
<dbReference type="InterPro" id="IPR055402">
    <property type="entry name" value="KNTC1_N"/>
</dbReference>